<evidence type="ECO:0000313" key="7">
    <source>
        <dbReference type="EMBL" id="GGC65451.1"/>
    </source>
</evidence>
<dbReference type="InterPro" id="IPR051010">
    <property type="entry name" value="BCAA_transport"/>
</dbReference>
<keyword evidence="4" id="KW-0029">Amino-acid transport</keyword>
<feature type="signal peptide" evidence="5">
    <location>
        <begin position="1"/>
        <end position="21"/>
    </location>
</feature>
<evidence type="ECO:0000256" key="3">
    <source>
        <dbReference type="ARBA" id="ARBA00022729"/>
    </source>
</evidence>
<evidence type="ECO:0000259" key="6">
    <source>
        <dbReference type="Pfam" id="PF13458"/>
    </source>
</evidence>
<sequence>MLRLIRHAALAATILSAIAGAAGARAQAQETLKIGVLGTLTGPGATWGLAIDGGARIAADEVNAKGGLKVGDKAYKVEIVAYDDQYKAASAVTALNRLAGPDGVRFVLGPIGSASLLAIKPITERDKIVLFTASWSAAVLKDSNYIFRVGPTTQEFAPATIAWLKRTHPAVKRIATVSANDETGWNSQRIQKEAYGKAGLEVVAAEHFERQQTDFRALLTKLLAAKPDSIELDTTPPPTAGLIIRQAREQGYKGLFTKFGGFDVAEIVRTAGADYAEGVVGISQGDPASPEWARLREAYAKHHKNEMGDFVFLFYDAARLLFAGIERAGTATDVDKVVKAIEQSAPFPGTVGPLTWGGKEAYGVDHQIYTPLYLVAIQEGAGRVIGKVDLQ</sequence>
<accession>A0A916XEW2</accession>
<dbReference type="Proteomes" id="UP000637002">
    <property type="component" value="Unassembled WGS sequence"/>
</dbReference>
<dbReference type="PANTHER" id="PTHR30483">
    <property type="entry name" value="LEUCINE-SPECIFIC-BINDING PROTEIN"/>
    <property type="match status" value="1"/>
</dbReference>
<dbReference type="AlphaFoldDB" id="A0A916XEW2"/>
<evidence type="ECO:0000313" key="8">
    <source>
        <dbReference type="Proteomes" id="UP000637002"/>
    </source>
</evidence>
<evidence type="ECO:0000256" key="4">
    <source>
        <dbReference type="ARBA" id="ARBA00022970"/>
    </source>
</evidence>
<dbReference type="CDD" id="cd06336">
    <property type="entry name" value="PBP1_ABC_ligand_binding-like"/>
    <property type="match status" value="1"/>
</dbReference>
<dbReference type="Pfam" id="PF13458">
    <property type="entry name" value="Peripla_BP_6"/>
    <property type="match status" value="1"/>
</dbReference>
<evidence type="ECO:0000256" key="2">
    <source>
        <dbReference type="ARBA" id="ARBA00022448"/>
    </source>
</evidence>
<dbReference type="GO" id="GO:0006865">
    <property type="term" value="P:amino acid transport"/>
    <property type="evidence" value="ECO:0007669"/>
    <property type="project" value="UniProtKB-KW"/>
</dbReference>
<dbReference type="Gene3D" id="3.40.50.2300">
    <property type="match status" value="2"/>
</dbReference>
<dbReference type="InterPro" id="IPR028081">
    <property type="entry name" value="Leu-bd"/>
</dbReference>
<name>A0A916XEW2_9HYPH</name>
<keyword evidence="2" id="KW-0813">Transport</keyword>
<reference evidence="7" key="1">
    <citation type="journal article" date="2014" name="Int. J. Syst. Evol. Microbiol.">
        <title>Complete genome sequence of Corynebacterium casei LMG S-19264T (=DSM 44701T), isolated from a smear-ripened cheese.</title>
        <authorList>
            <consortium name="US DOE Joint Genome Institute (JGI-PGF)"/>
            <person name="Walter F."/>
            <person name="Albersmeier A."/>
            <person name="Kalinowski J."/>
            <person name="Ruckert C."/>
        </authorList>
    </citation>
    <scope>NUCLEOTIDE SEQUENCE</scope>
    <source>
        <strain evidence="7">CGMCC 1.12919</strain>
    </source>
</reference>
<dbReference type="PRINTS" id="PR00337">
    <property type="entry name" value="LEUILEVALBP"/>
</dbReference>
<dbReference type="PANTHER" id="PTHR30483:SF6">
    <property type="entry name" value="PERIPLASMIC BINDING PROTEIN OF ABC TRANSPORTER FOR NATURAL AMINO ACIDS"/>
    <property type="match status" value="1"/>
</dbReference>
<gene>
    <name evidence="7" type="ORF">GCM10010994_25040</name>
</gene>
<organism evidence="7 8">
    <name type="scientific">Chelatococcus reniformis</name>
    <dbReference type="NCBI Taxonomy" id="1494448"/>
    <lineage>
        <taxon>Bacteria</taxon>
        <taxon>Pseudomonadati</taxon>
        <taxon>Pseudomonadota</taxon>
        <taxon>Alphaproteobacteria</taxon>
        <taxon>Hyphomicrobiales</taxon>
        <taxon>Chelatococcaceae</taxon>
        <taxon>Chelatococcus</taxon>
    </lineage>
</organism>
<proteinExistence type="inferred from homology"/>
<keyword evidence="8" id="KW-1185">Reference proteome</keyword>
<keyword evidence="3 5" id="KW-0732">Signal</keyword>
<evidence type="ECO:0000256" key="1">
    <source>
        <dbReference type="ARBA" id="ARBA00010062"/>
    </source>
</evidence>
<dbReference type="RefSeq" id="WP_188609496.1">
    <property type="nucleotide sequence ID" value="NZ_BMGG01000004.1"/>
</dbReference>
<reference evidence="7" key="2">
    <citation type="submission" date="2020-09" db="EMBL/GenBank/DDBJ databases">
        <authorList>
            <person name="Sun Q."/>
            <person name="Zhou Y."/>
        </authorList>
    </citation>
    <scope>NUCLEOTIDE SEQUENCE</scope>
    <source>
        <strain evidence="7">CGMCC 1.12919</strain>
    </source>
</reference>
<dbReference type="InterPro" id="IPR028082">
    <property type="entry name" value="Peripla_BP_I"/>
</dbReference>
<dbReference type="InterPro" id="IPR000709">
    <property type="entry name" value="Leu_Ile_Val-bd"/>
</dbReference>
<feature type="domain" description="Leucine-binding protein" evidence="6">
    <location>
        <begin position="31"/>
        <end position="379"/>
    </location>
</feature>
<comment type="similarity">
    <text evidence="1">Belongs to the leucine-binding protein family.</text>
</comment>
<feature type="chain" id="PRO_5036951757" evidence="5">
    <location>
        <begin position="22"/>
        <end position="391"/>
    </location>
</feature>
<protein>
    <submittedName>
        <fullName evidence="7">Amino acid ABC transporter substrate-binding protein</fullName>
    </submittedName>
</protein>
<dbReference type="EMBL" id="BMGG01000004">
    <property type="protein sequence ID" value="GGC65451.1"/>
    <property type="molecule type" value="Genomic_DNA"/>
</dbReference>
<comment type="caution">
    <text evidence="7">The sequence shown here is derived from an EMBL/GenBank/DDBJ whole genome shotgun (WGS) entry which is preliminary data.</text>
</comment>
<dbReference type="SUPFAM" id="SSF53822">
    <property type="entry name" value="Periplasmic binding protein-like I"/>
    <property type="match status" value="1"/>
</dbReference>
<evidence type="ECO:0000256" key="5">
    <source>
        <dbReference type="SAM" id="SignalP"/>
    </source>
</evidence>